<accession>A0A6B3TSC5</accession>
<dbReference type="PANTHER" id="PTHR43437:SF3">
    <property type="entry name" value="HYDROXYACYL-THIOESTER DEHYDRATASE TYPE 2, MITOCHONDRIAL"/>
    <property type="match status" value="1"/>
</dbReference>
<name>A0A6B3TSC5_9BACI</name>
<dbReference type="RefSeq" id="WP_163252011.1">
    <property type="nucleotide sequence ID" value="NZ_JAAIUV010000017.1"/>
</dbReference>
<dbReference type="InterPro" id="IPR029069">
    <property type="entry name" value="HotDog_dom_sf"/>
</dbReference>
<evidence type="ECO:0000259" key="1">
    <source>
        <dbReference type="Pfam" id="PF01575"/>
    </source>
</evidence>
<organism evidence="2 3">
    <name type="scientific">Neobacillus thermocopriae</name>
    <dbReference type="NCBI Taxonomy" id="1215031"/>
    <lineage>
        <taxon>Bacteria</taxon>
        <taxon>Bacillati</taxon>
        <taxon>Bacillota</taxon>
        <taxon>Bacilli</taxon>
        <taxon>Bacillales</taxon>
        <taxon>Bacillaceae</taxon>
        <taxon>Neobacillus</taxon>
    </lineage>
</organism>
<reference evidence="2" key="1">
    <citation type="submission" date="2020-02" db="EMBL/GenBank/DDBJ databases">
        <title>Bacillus sedimentmangrovi sp. nov., isolated from sediment of the mangrove ecosystem.</title>
        <authorList>
            <person name="Liu G."/>
        </authorList>
    </citation>
    <scope>NUCLEOTIDE SEQUENCE [LARGE SCALE GENOMIC DNA]</scope>
    <source>
        <strain evidence="2">SgZ-7</strain>
    </source>
</reference>
<dbReference type="EMBL" id="JAAIUV010000017">
    <property type="protein sequence ID" value="NEX79468.1"/>
    <property type="molecule type" value="Genomic_DNA"/>
</dbReference>
<dbReference type="GO" id="GO:0019171">
    <property type="term" value="F:(3R)-hydroxyacyl-[acyl-carrier-protein] dehydratase activity"/>
    <property type="evidence" value="ECO:0007669"/>
    <property type="project" value="TreeGrafter"/>
</dbReference>
<gene>
    <name evidence="2" type="ORF">G4Z05_11425</name>
</gene>
<dbReference type="GO" id="GO:0006633">
    <property type="term" value="P:fatty acid biosynthetic process"/>
    <property type="evidence" value="ECO:0007669"/>
    <property type="project" value="TreeGrafter"/>
</dbReference>
<proteinExistence type="predicted"/>
<dbReference type="Proteomes" id="UP000481621">
    <property type="component" value="Unassembled WGS sequence"/>
</dbReference>
<feature type="domain" description="MaoC-like" evidence="1">
    <location>
        <begin position="6"/>
        <end position="99"/>
    </location>
</feature>
<keyword evidence="3" id="KW-1185">Reference proteome</keyword>
<dbReference type="AlphaFoldDB" id="A0A6B3TSC5"/>
<evidence type="ECO:0000313" key="2">
    <source>
        <dbReference type="EMBL" id="NEX79468.1"/>
    </source>
</evidence>
<dbReference type="Pfam" id="PF01575">
    <property type="entry name" value="MaoC_dehydratas"/>
    <property type="match status" value="1"/>
</dbReference>
<dbReference type="InterPro" id="IPR002539">
    <property type="entry name" value="MaoC-like_dom"/>
</dbReference>
<dbReference type="Gene3D" id="3.10.129.10">
    <property type="entry name" value="Hotdog Thioesterase"/>
    <property type="match status" value="1"/>
</dbReference>
<sequence>MKNFTFHITEEEVKQYAKISGDNNPVHLDIEVAKQQGFSNKIAHGMLTVAKVLGIVSNEILAPQEWVYRHEFTFTSPVYLGDQITLSIKQLDNKIIVEGKCRKRVVIKGWLIVTR</sequence>
<evidence type="ECO:0000313" key="3">
    <source>
        <dbReference type="Proteomes" id="UP000481621"/>
    </source>
</evidence>
<dbReference type="PANTHER" id="PTHR43437">
    <property type="entry name" value="HYDROXYACYL-THIOESTER DEHYDRATASE TYPE 2, MITOCHONDRIAL-RELATED"/>
    <property type="match status" value="1"/>
</dbReference>
<dbReference type="InterPro" id="IPR050965">
    <property type="entry name" value="UPF0336/Enoyl-CoA_hydratase"/>
</dbReference>
<comment type="caution">
    <text evidence="2">The sequence shown here is derived from an EMBL/GenBank/DDBJ whole genome shotgun (WGS) entry which is preliminary data.</text>
</comment>
<protein>
    <recommendedName>
        <fullName evidence="1">MaoC-like domain-containing protein</fullName>
    </recommendedName>
</protein>
<dbReference type="SUPFAM" id="SSF54637">
    <property type="entry name" value="Thioesterase/thiol ester dehydrase-isomerase"/>
    <property type="match status" value="1"/>
</dbReference>